<dbReference type="PANTHER" id="PTHR30414">
    <property type="entry name" value="MINICONDUCTANCE MECHANOSENSITIVE CHANNEL YBDG"/>
    <property type="match status" value="1"/>
</dbReference>
<keyword evidence="3" id="KW-1133">Transmembrane helix</keyword>
<accession>A0A4Z1R3H6</accession>
<feature type="domain" description="Mechanosensitive ion channel MscS" evidence="5">
    <location>
        <begin position="187"/>
        <end position="256"/>
    </location>
</feature>
<evidence type="ECO:0000256" key="1">
    <source>
        <dbReference type="ARBA" id="ARBA00004370"/>
    </source>
</evidence>
<reference evidence="6 7" key="1">
    <citation type="submission" date="2019-01" db="EMBL/GenBank/DDBJ databases">
        <authorList>
            <person name="Zhang S."/>
        </authorList>
    </citation>
    <scope>NUCLEOTIDE SEQUENCE [LARGE SCALE GENOMIC DNA]</scope>
    <source>
        <strain evidence="6 7">1626</strain>
    </source>
</reference>
<dbReference type="Pfam" id="PF00924">
    <property type="entry name" value="MS_channel_2nd"/>
    <property type="match status" value="1"/>
</dbReference>
<protein>
    <submittedName>
        <fullName evidence="6">Mechanosensitive ion channel</fullName>
    </submittedName>
</protein>
<dbReference type="Gene3D" id="2.30.30.60">
    <property type="match status" value="1"/>
</dbReference>
<evidence type="ECO:0000313" key="6">
    <source>
        <dbReference type="EMBL" id="TKS53095.1"/>
    </source>
</evidence>
<dbReference type="GO" id="GO:0005886">
    <property type="term" value="C:plasma membrane"/>
    <property type="evidence" value="ECO:0007669"/>
    <property type="project" value="TreeGrafter"/>
</dbReference>
<evidence type="ECO:0000256" key="3">
    <source>
        <dbReference type="ARBA" id="ARBA00022989"/>
    </source>
</evidence>
<evidence type="ECO:0000313" key="7">
    <source>
        <dbReference type="Proteomes" id="UP000298681"/>
    </source>
</evidence>
<sequence length="442" mass="48933">MPMQSQFAQLNEVLAPYPWAYTAIVLSGLLLLAWLANFVTKRILLRGLRQLLQRTALGGAQHDQQVRMQVVPRLANVVPALVIAAGISMVPDLHPQLVAVVKALCQVFVVVTIALAVSKVLDAINRSYERRPDAQNKPIKGYFQVAKIIMFVLVGISVVATLVGAEFLHIVTGLGAMTAVLLLIFQDTILSLVASVQISNDGRVRIGDWIEMPGQNADGDVIDIALHTITVRNWDRTVTTVPTKKLVSDAFKNWRHMSEGGGRRIKRALHIDQRSVRFLEPDEVQRFRCFVLLDDYLDRKEAELNEWNAALAARGAEPVNHRRVTNLGTFRAYVQHYLGSHPGINQDLTLLVRQLQPTETGLPLEIYCFTADTRWAVYEGIQSDIFDHLLAILPEFGLSVFQAHSDAAVEVHLRHLEGDGGVAQPARAFAAAQPSPDAPDAH</sequence>
<organism evidence="6 7">
    <name type="scientific">Luteimonas yindakuii</name>
    <dbReference type="NCBI Taxonomy" id="2565782"/>
    <lineage>
        <taxon>Bacteria</taxon>
        <taxon>Pseudomonadati</taxon>
        <taxon>Pseudomonadota</taxon>
        <taxon>Gammaproteobacteria</taxon>
        <taxon>Lysobacterales</taxon>
        <taxon>Lysobacteraceae</taxon>
        <taxon>Luteimonas</taxon>
    </lineage>
</organism>
<keyword evidence="7" id="KW-1185">Reference proteome</keyword>
<dbReference type="InterPro" id="IPR006685">
    <property type="entry name" value="MscS_channel_2nd"/>
</dbReference>
<evidence type="ECO:0000256" key="4">
    <source>
        <dbReference type="ARBA" id="ARBA00023136"/>
    </source>
</evidence>
<dbReference type="InterPro" id="IPR023408">
    <property type="entry name" value="MscS_beta-dom_sf"/>
</dbReference>
<keyword evidence="2" id="KW-0812">Transmembrane</keyword>
<dbReference type="PANTHER" id="PTHR30414:SF0">
    <property type="entry name" value="MINICONDUCTANCE MECHANOSENSITIVE CHANNEL YBDG"/>
    <property type="match status" value="1"/>
</dbReference>
<comment type="subcellular location">
    <subcellularLocation>
        <location evidence="1">Membrane</location>
    </subcellularLocation>
</comment>
<dbReference type="EMBL" id="SPUH01000002">
    <property type="protein sequence ID" value="TKS53095.1"/>
    <property type="molecule type" value="Genomic_DNA"/>
</dbReference>
<dbReference type="AlphaFoldDB" id="A0A4Z1R3H6"/>
<dbReference type="InterPro" id="IPR010920">
    <property type="entry name" value="LSM_dom_sf"/>
</dbReference>
<dbReference type="InterPro" id="IPR030192">
    <property type="entry name" value="YbdG"/>
</dbReference>
<keyword evidence="4" id="KW-0472">Membrane</keyword>
<dbReference type="Proteomes" id="UP000298681">
    <property type="component" value="Unassembled WGS sequence"/>
</dbReference>
<evidence type="ECO:0000256" key="2">
    <source>
        <dbReference type="ARBA" id="ARBA00022692"/>
    </source>
</evidence>
<dbReference type="SUPFAM" id="SSF50182">
    <property type="entry name" value="Sm-like ribonucleoproteins"/>
    <property type="match status" value="1"/>
</dbReference>
<dbReference type="GO" id="GO:0071470">
    <property type="term" value="P:cellular response to osmotic stress"/>
    <property type="evidence" value="ECO:0007669"/>
    <property type="project" value="InterPro"/>
</dbReference>
<gene>
    <name evidence="6" type="ORF">E4582_12945</name>
</gene>
<dbReference type="GO" id="GO:0008381">
    <property type="term" value="F:mechanosensitive monoatomic ion channel activity"/>
    <property type="evidence" value="ECO:0007669"/>
    <property type="project" value="InterPro"/>
</dbReference>
<name>A0A4Z1R3H6_9GAMM</name>
<comment type="caution">
    <text evidence="6">The sequence shown here is derived from an EMBL/GenBank/DDBJ whole genome shotgun (WGS) entry which is preliminary data.</text>
</comment>
<dbReference type="OrthoDB" id="9775207at2"/>
<proteinExistence type="predicted"/>
<evidence type="ECO:0000259" key="5">
    <source>
        <dbReference type="Pfam" id="PF00924"/>
    </source>
</evidence>